<sequence length="74" mass="8610">MIEIKIKEQLEKQNKNIQWLSLEAKIPYPTLHKLVNNKTESVKFGFIERICLALDCTPNDIIQVSPDPQLTLFE</sequence>
<evidence type="ECO:0000313" key="2">
    <source>
        <dbReference type="EMBL" id="TCT16368.1"/>
    </source>
</evidence>
<dbReference type="InterPro" id="IPR010982">
    <property type="entry name" value="Lambda_DNA-bd_dom_sf"/>
</dbReference>
<dbReference type="RefSeq" id="WP_132250713.1">
    <property type="nucleotide sequence ID" value="NZ_SMAL01000002.1"/>
</dbReference>
<organism evidence="2 3">
    <name type="scientific">Natranaerovirga pectinivora</name>
    <dbReference type="NCBI Taxonomy" id="682400"/>
    <lineage>
        <taxon>Bacteria</taxon>
        <taxon>Bacillati</taxon>
        <taxon>Bacillota</taxon>
        <taxon>Clostridia</taxon>
        <taxon>Lachnospirales</taxon>
        <taxon>Natranaerovirgaceae</taxon>
        <taxon>Natranaerovirga</taxon>
    </lineage>
</organism>
<accession>A0A4R3MSF0</accession>
<dbReference type="Gene3D" id="1.10.260.40">
    <property type="entry name" value="lambda repressor-like DNA-binding domains"/>
    <property type="match status" value="1"/>
</dbReference>
<dbReference type="PANTHER" id="PTHR37301">
    <property type="entry name" value="DNA-BINDING PROTEIN-RELATED"/>
    <property type="match status" value="1"/>
</dbReference>
<dbReference type="AlphaFoldDB" id="A0A4R3MSF0"/>
<dbReference type="GO" id="GO:0003677">
    <property type="term" value="F:DNA binding"/>
    <property type="evidence" value="ECO:0007669"/>
    <property type="project" value="InterPro"/>
</dbReference>
<evidence type="ECO:0000313" key="3">
    <source>
        <dbReference type="Proteomes" id="UP000294902"/>
    </source>
</evidence>
<name>A0A4R3MSF0_9FIRM</name>
<comment type="caution">
    <text evidence="2">The sequence shown here is derived from an EMBL/GenBank/DDBJ whole genome shotgun (WGS) entry which is preliminary data.</text>
</comment>
<dbReference type="Pfam" id="PF13443">
    <property type="entry name" value="HTH_26"/>
    <property type="match status" value="1"/>
</dbReference>
<feature type="domain" description="HTH cro/C1-type" evidence="1">
    <location>
        <begin position="5"/>
        <end position="67"/>
    </location>
</feature>
<dbReference type="PANTHER" id="PTHR37301:SF1">
    <property type="entry name" value="DNA-BINDING PROTEIN"/>
    <property type="match status" value="1"/>
</dbReference>
<proteinExistence type="predicted"/>
<keyword evidence="3" id="KW-1185">Reference proteome</keyword>
<gene>
    <name evidence="2" type="ORF">EDC18_102387</name>
</gene>
<dbReference type="EMBL" id="SMAL01000002">
    <property type="protein sequence ID" value="TCT16368.1"/>
    <property type="molecule type" value="Genomic_DNA"/>
</dbReference>
<dbReference type="InterPro" id="IPR001387">
    <property type="entry name" value="Cro/C1-type_HTH"/>
</dbReference>
<reference evidence="2 3" key="1">
    <citation type="submission" date="2019-03" db="EMBL/GenBank/DDBJ databases">
        <title>Genomic Encyclopedia of Type Strains, Phase IV (KMG-IV): sequencing the most valuable type-strain genomes for metagenomic binning, comparative biology and taxonomic classification.</title>
        <authorList>
            <person name="Goeker M."/>
        </authorList>
    </citation>
    <scope>NUCLEOTIDE SEQUENCE [LARGE SCALE GENOMIC DNA]</scope>
    <source>
        <strain evidence="2 3">DSM 24629</strain>
    </source>
</reference>
<dbReference type="SUPFAM" id="SSF47413">
    <property type="entry name" value="lambda repressor-like DNA-binding domains"/>
    <property type="match status" value="1"/>
</dbReference>
<protein>
    <submittedName>
        <fullName evidence="2">Putative transcriptional regulator</fullName>
    </submittedName>
</protein>
<evidence type="ECO:0000259" key="1">
    <source>
        <dbReference type="Pfam" id="PF13443"/>
    </source>
</evidence>
<dbReference type="Proteomes" id="UP000294902">
    <property type="component" value="Unassembled WGS sequence"/>
</dbReference>
<dbReference type="OrthoDB" id="9804186at2"/>